<evidence type="ECO:0000256" key="1">
    <source>
        <dbReference type="ARBA" id="ARBA00008226"/>
    </source>
</evidence>
<dbReference type="FunFam" id="3.30.980.10:FF:000005">
    <property type="entry name" value="Threonyl-tRNA synthetase, mitochondrial"/>
    <property type="match status" value="1"/>
</dbReference>
<dbReference type="FunFam" id="3.40.50.800:FF:000001">
    <property type="entry name" value="Threonine--tRNA ligase"/>
    <property type="match status" value="1"/>
</dbReference>
<dbReference type="InterPro" id="IPR012675">
    <property type="entry name" value="Beta-grasp_dom_sf"/>
</dbReference>
<comment type="cofactor">
    <cofactor evidence="13">
        <name>Zn(2+)</name>
        <dbReference type="ChEBI" id="CHEBI:29105"/>
    </cofactor>
    <text evidence="13">Binds 1 zinc ion per subunit.</text>
</comment>
<dbReference type="AlphaFoldDB" id="A0A397RQ11"/>
<evidence type="ECO:0000259" key="15">
    <source>
        <dbReference type="PROSITE" id="PS51880"/>
    </source>
</evidence>
<keyword evidence="9 13" id="KW-0694">RNA-binding</keyword>
<comment type="catalytic activity">
    <reaction evidence="12 13">
        <text>tRNA(Thr) + L-threonine + ATP = L-threonyl-tRNA(Thr) + AMP + diphosphate + H(+)</text>
        <dbReference type="Rhea" id="RHEA:24624"/>
        <dbReference type="Rhea" id="RHEA-COMP:9670"/>
        <dbReference type="Rhea" id="RHEA-COMP:9704"/>
        <dbReference type="ChEBI" id="CHEBI:15378"/>
        <dbReference type="ChEBI" id="CHEBI:30616"/>
        <dbReference type="ChEBI" id="CHEBI:33019"/>
        <dbReference type="ChEBI" id="CHEBI:57926"/>
        <dbReference type="ChEBI" id="CHEBI:78442"/>
        <dbReference type="ChEBI" id="CHEBI:78534"/>
        <dbReference type="ChEBI" id="CHEBI:456215"/>
        <dbReference type="EC" id="6.1.1.3"/>
    </reaction>
</comment>
<proteinExistence type="inferred from homology"/>
<dbReference type="Gene3D" id="3.30.930.10">
    <property type="entry name" value="Bira Bifunctional Protein, Domain 2"/>
    <property type="match status" value="1"/>
</dbReference>
<dbReference type="InterPro" id="IPR018163">
    <property type="entry name" value="Thr/Ala-tRNA-synth_IIc_edit"/>
</dbReference>
<dbReference type="PANTHER" id="PTHR11451">
    <property type="entry name" value="THREONINE-TRNA LIGASE"/>
    <property type="match status" value="1"/>
</dbReference>
<dbReference type="HAMAP" id="MF_00184">
    <property type="entry name" value="Thr_tRNA_synth"/>
    <property type="match status" value="1"/>
</dbReference>
<dbReference type="RefSeq" id="WP_211321056.1">
    <property type="nucleotide sequence ID" value="NZ_QXEV01000011.1"/>
</dbReference>
<dbReference type="GO" id="GO:0005524">
    <property type="term" value="F:ATP binding"/>
    <property type="evidence" value="ECO:0007669"/>
    <property type="project" value="UniProtKB-UniRule"/>
</dbReference>
<dbReference type="PANTHER" id="PTHR11451:SF56">
    <property type="entry name" value="THREONINE--TRNA LIGASE 1"/>
    <property type="match status" value="1"/>
</dbReference>
<dbReference type="EMBL" id="QXEV01000011">
    <property type="protein sequence ID" value="RIA75788.1"/>
    <property type="molecule type" value="Genomic_DNA"/>
</dbReference>
<feature type="domain" description="Aminoacyl-transfer RNA synthetases class-II family profile" evidence="14">
    <location>
        <begin position="270"/>
        <end position="536"/>
    </location>
</feature>
<dbReference type="Gene3D" id="3.40.50.800">
    <property type="entry name" value="Anticodon-binding domain"/>
    <property type="match status" value="1"/>
</dbReference>
<dbReference type="Pfam" id="PF00587">
    <property type="entry name" value="tRNA-synt_2b"/>
    <property type="match status" value="1"/>
</dbReference>
<dbReference type="GO" id="GO:0006435">
    <property type="term" value="P:threonyl-tRNA aminoacylation"/>
    <property type="evidence" value="ECO:0007669"/>
    <property type="project" value="UniProtKB-UniRule"/>
</dbReference>
<comment type="caution">
    <text evidence="13">Lacks conserved residue(s) required for the propagation of feature annotation.</text>
</comment>
<evidence type="ECO:0000313" key="16">
    <source>
        <dbReference type="EMBL" id="RIA75788.1"/>
    </source>
</evidence>
<comment type="caution">
    <text evidence="16">The sequence shown here is derived from an EMBL/GenBank/DDBJ whole genome shotgun (WGS) entry which is preliminary data.</text>
</comment>
<dbReference type="GO" id="GO:0004829">
    <property type="term" value="F:threonine-tRNA ligase activity"/>
    <property type="evidence" value="ECO:0007669"/>
    <property type="project" value="UniProtKB-UniRule"/>
</dbReference>
<keyword evidence="4 13" id="KW-0436">Ligase</keyword>
<keyword evidence="6 13" id="KW-0547">Nucleotide-binding</keyword>
<dbReference type="SUPFAM" id="SSF55681">
    <property type="entry name" value="Class II aaRS and biotin synthetases"/>
    <property type="match status" value="1"/>
</dbReference>
<dbReference type="InterPro" id="IPR033728">
    <property type="entry name" value="ThrRS_core"/>
</dbReference>
<dbReference type="InterPro" id="IPR004154">
    <property type="entry name" value="Anticodon-bd"/>
</dbReference>
<evidence type="ECO:0000256" key="2">
    <source>
        <dbReference type="ARBA" id="ARBA00022490"/>
    </source>
</evidence>
<gene>
    <name evidence="13" type="primary">thrS</name>
    <name evidence="16" type="ORF">EI71_01196</name>
</gene>
<dbReference type="Gene3D" id="3.10.20.30">
    <property type="match status" value="1"/>
</dbReference>
<protein>
    <recommendedName>
        <fullName evidence="13">Threonine--tRNA ligase</fullName>
        <ecNumber evidence="13">6.1.1.3</ecNumber>
    </recommendedName>
    <alternativeName>
        <fullName evidence="13">Threonyl-tRNA synthetase</fullName>
        <shortName evidence="13">ThrRS</shortName>
    </alternativeName>
</protein>
<evidence type="ECO:0000256" key="10">
    <source>
        <dbReference type="ARBA" id="ARBA00022917"/>
    </source>
</evidence>
<keyword evidence="5 13" id="KW-0479">Metal-binding</keyword>
<keyword evidence="2 13" id="KW-0963">Cytoplasm</keyword>
<sequence length="639" mass="73887">MLKITLKDESVIEVEEGKLIIEVAKSLSSSLAKKCAVAEFNGKLVDLKMPLTEDGKLDLVTFEDERAFEVINHSCAHLMAQAMNRLYPGTKFGVGPAIEEGFYYDFAIPEAITNEDLPKIEKEMQKIVKENLPIVHYMLSKADAKAKFASDKYKLELIDAIDDDMVGIYEQGEYTDVCRGPHVMSTGLIKNFKLLSVAGAYWRGDSKNDVLTRVYGTCWPTPEALAHHLEVLEDRKQRDHRKLGKDMQIFMFDDLVGRGLPMWLPNGFIVRRLLSDYIMDKEYDLGYQHVMTPSLGNVELYKTSGHWAHYKDDMFPAMELDDEAYVLRPMNCPHHMVMFRSKPHSYRDLPVRIAEIANDFRFEASGALTGIERTRAFSQNDSHIFCRPDQIAQEFKAVTKLILDVYKDFGFEKYRFRLSLRDKENTEKYFGNDELWEKSENELRNVLKELGVDYYEALGEAAFYGPKLDVQVRSAIGHDVTLSTIQLDYQLPERFELTYIDQNNQKVRPVVIHRAILGSMDRFIAFLLEETKGVLPVWLAPVQAMVIPVNNQFHLDYANEIVEMLRKKKIRVKMDDRDEKLGYKIREAQMKKIPYQLVIGDNEVKDGTITYRQYGKKEQVTVSKEEFLNMMVAFNEERK</sequence>
<keyword evidence="7 13" id="KW-0862">Zinc</keyword>
<keyword evidence="17" id="KW-1185">Reference proteome</keyword>
<dbReference type="InterPro" id="IPR047246">
    <property type="entry name" value="ThrRS_anticodon"/>
</dbReference>
<evidence type="ECO:0000259" key="14">
    <source>
        <dbReference type="PROSITE" id="PS50862"/>
    </source>
</evidence>
<evidence type="ECO:0000256" key="8">
    <source>
        <dbReference type="ARBA" id="ARBA00022840"/>
    </source>
</evidence>
<name>A0A397RQ11_9MOLU</name>
<dbReference type="InterPro" id="IPR012676">
    <property type="entry name" value="TGS-like"/>
</dbReference>
<accession>A0A397RQ11</accession>
<dbReference type="InterPro" id="IPR006195">
    <property type="entry name" value="aa-tRNA-synth_II"/>
</dbReference>
<comment type="subcellular location">
    <subcellularLocation>
        <location evidence="13">Cytoplasm</location>
    </subcellularLocation>
</comment>
<dbReference type="SUPFAM" id="SSF81271">
    <property type="entry name" value="TGS-like"/>
    <property type="match status" value="1"/>
</dbReference>
<evidence type="ECO:0000256" key="7">
    <source>
        <dbReference type="ARBA" id="ARBA00022833"/>
    </source>
</evidence>
<dbReference type="InterPro" id="IPR002314">
    <property type="entry name" value="aa-tRNA-synt_IIb"/>
</dbReference>
<feature type="binding site" evidence="13">
    <location>
        <position position="383"/>
    </location>
    <ligand>
        <name>Zn(2+)</name>
        <dbReference type="ChEBI" id="CHEBI:29105"/>
        <note>catalytic</note>
    </ligand>
</feature>
<evidence type="ECO:0000256" key="5">
    <source>
        <dbReference type="ARBA" id="ARBA00022723"/>
    </source>
</evidence>
<dbReference type="Gene3D" id="3.30.54.20">
    <property type="match status" value="1"/>
</dbReference>
<dbReference type="Gene3D" id="3.30.980.10">
    <property type="entry name" value="Threonyl-trna Synthetase, Chain A, domain 2"/>
    <property type="match status" value="1"/>
</dbReference>
<comment type="similarity">
    <text evidence="1 13">Belongs to the class-II aminoacyl-tRNA synthetase family.</text>
</comment>
<organism evidence="16 17">
    <name type="scientific">Anaeroplasma bactoclasticum</name>
    <dbReference type="NCBI Taxonomy" id="2088"/>
    <lineage>
        <taxon>Bacteria</taxon>
        <taxon>Bacillati</taxon>
        <taxon>Mycoplasmatota</taxon>
        <taxon>Mollicutes</taxon>
        <taxon>Anaeroplasmatales</taxon>
        <taxon>Anaeroplasmataceae</taxon>
        <taxon>Anaeroplasma</taxon>
    </lineage>
</organism>
<evidence type="ECO:0000256" key="13">
    <source>
        <dbReference type="HAMAP-Rule" id="MF_00184"/>
    </source>
</evidence>
<evidence type="ECO:0000256" key="11">
    <source>
        <dbReference type="ARBA" id="ARBA00023146"/>
    </source>
</evidence>
<dbReference type="InterPro" id="IPR045864">
    <property type="entry name" value="aa-tRNA-synth_II/BPL/LPL"/>
</dbReference>
<dbReference type="GO" id="GO:0005737">
    <property type="term" value="C:cytoplasm"/>
    <property type="evidence" value="ECO:0007669"/>
    <property type="project" value="UniProtKB-SubCell"/>
</dbReference>
<reference evidence="16 17" key="1">
    <citation type="submission" date="2018-08" db="EMBL/GenBank/DDBJ databases">
        <title>Genomic Encyclopedia of Archaeal and Bacterial Type Strains, Phase II (KMG-II): from individual species to whole genera.</title>
        <authorList>
            <person name="Goeker M."/>
        </authorList>
    </citation>
    <scope>NUCLEOTIDE SEQUENCE [LARGE SCALE GENOMIC DNA]</scope>
    <source>
        <strain evidence="16 17">ATCC 27112</strain>
    </source>
</reference>
<dbReference type="GO" id="GO:0000049">
    <property type="term" value="F:tRNA binding"/>
    <property type="evidence" value="ECO:0007669"/>
    <property type="project" value="UniProtKB-KW"/>
</dbReference>
<dbReference type="InterPro" id="IPR036621">
    <property type="entry name" value="Anticodon-bd_dom_sf"/>
</dbReference>
<keyword evidence="11 13" id="KW-0030">Aminoacyl-tRNA synthetase</keyword>
<dbReference type="NCBIfam" id="TIGR00418">
    <property type="entry name" value="thrS"/>
    <property type="match status" value="1"/>
</dbReference>
<dbReference type="PROSITE" id="PS50862">
    <property type="entry name" value="AA_TRNA_LIGASE_II"/>
    <property type="match status" value="1"/>
</dbReference>
<evidence type="ECO:0000256" key="9">
    <source>
        <dbReference type="ARBA" id="ARBA00022884"/>
    </source>
</evidence>
<evidence type="ECO:0000256" key="3">
    <source>
        <dbReference type="ARBA" id="ARBA00022555"/>
    </source>
</evidence>
<dbReference type="CDD" id="cd01667">
    <property type="entry name" value="TGS_ThrRS"/>
    <property type="match status" value="1"/>
</dbReference>
<dbReference type="InterPro" id="IPR004095">
    <property type="entry name" value="TGS"/>
</dbReference>
<dbReference type="PROSITE" id="PS51880">
    <property type="entry name" value="TGS"/>
    <property type="match status" value="1"/>
</dbReference>
<feature type="binding site" evidence="13">
    <location>
        <position position="513"/>
    </location>
    <ligand>
        <name>Zn(2+)</name>
        <dbReference type="ChEBI" id="CHEBI:29105"/>
        <note>catalytic</note>
    </ligand>
</feature>
<dbReference type="CDD" id="cd00860">
    <property type="entry name" value="ThrRS_anticodon"/>
    <property type="match status" value="1"/>
</dbReference>
<dbReference type="Pfam" id="PF07973">
    <property type="entry name" value="tRNA_SAD"/>
    <property type="match status" value="1"/>
</dbReference>
<dbReference type="EC" id="6.1.1.3" evidence="13"/>
<dbReference type="FunCoup" id="A0A397RQ11">
    <property type="interactions" value="368"/>
</dbReference>
<evidence type="ECO:0000256" key="4">
    <source>
        <dbReference type="ARBA" id="ARBA00022598"/>
    </source>
</evidence>
<dbReference type="FunFam" id="3.30.930.10:FF:000002">
    <property type="entry name" value="Threonine--tRNA ligase"/>
    <property type="match status" value="1"/>
</dbReference>
<dbReference type="InParanoid" id="A0A397RQ11"/>
<dbReference type="PRINTS" id="PR01047">
    <property type="entry name" value="TRNASYNTHTHR"/>
</dbReference>
<feature type="domain" description="TGS" evidence="15">
    <location>
        <begin position="1"/>
        <end position="61"/>
    </location>
</feature>
<dbReference type="CDD" id="cd00771">
    <property type="entry name" value="ThrRS_core"/>
    <property type="match status" value="1"/>
</dbReference>
<feature type="binding site" evidence="13">
    <location>
        <position position="332"/>
    </location>
    <ligand>
        <name>Zn(2+)</name>
        <dbReference type="ChEBI" id="CHEBI:29105"/>
        <note>catalytic</note>
    </ligand>
</feature>
<dbReference type="InterPro" id="IPR002320">
    <property type="entry name" value="Thr-tRNA-ligase_IIa"/>
</dbReference>
<dbReference type="GO" id="GO:0046872">
    <property type="term" value="F:metal ion binding"/>
    <property type="evidence" value="ECO:0007669"/>
    <property type="project" value="UniProtKB-KW"/>
</dbReference>
<dbReference type="Pfam" id="PF02824">
    <property type="entry name" value="TGS"/>
    <property type="match status" value="1"/>
</dbReference>
<evidence type="ECO:0000256" key="12">
    <source>
        <dbReference type="ARBA" id="ARBA00049515"/>
    </source>
</evidence>
<dbReference type="SMART" id="SM00863">
    <property type="entry name" value="tRNA_SAD"/>
    <property type="match status" value="1"/>
</dbReference>
<evidence type="ECO:0000256" key="6">
    <source>
        <dbReference type="ARBA" id="ARBA00022741"/>
    </source>
</evidence>
<keyword evidence="3 13" id="KW-0820">tRNA-binding</keyword>
<keyword evidence="10 13" id="KW-0648">Protein biosynthesis</keyword>
<comment type="subunit">
    <text evidence="13">Homodimer.</text>
</comment>
<evidence type="ECO:0000313" key="17">
    <source>
        <dbReference type="Proteomes" id="UP000266506"/>
    </source>
</evidence>
<dbReference type="SUPFAM" id="SSF52954">
    <property type="entry name" value="Class II aaRS ABD-related"/>
    <property type="match status" value="1"/>
</dbReference>
<keyword evidence="8 13" id="KW-0067">ATP-binding</keyword>
<dbReference type="InterPro" id="IPR012947">
    <property type="entry name" value="tRNA_SAD"/>
</dbReference>
<dbReference type="Proteomes" id="UP000266506">
    <property type="component" value="Unassembled WGS sequence"/>
</dbReference>
<dbReference type="SUPFAM" id="SSF55186">
    <property type="entry name" value="ThrRS/AlaRS common domain"/>
    <property type="match status" value="1"/>
</dbReference>
<dbReference type="Pfam" id="PF03129">
    <property type="entry name" value="HGTP_anticodon"/>
    <property type="match status" value="1"/>
</dbReference>